<dbReference type="Pfam" id="PF04892">
    <property type="entry name" value="VanZ"/>
    <property type="match status" value="1"/>
</dbReference>
<evidence type="ECO:0000256" key="1">
    <source>
        <dbReference type="SAM" id="MobiDB-lite"/>
    </source>
</evidence>
<keyword evidence="2" id="KW-0812">Transmembrane</keyword>
<dbReference type="EMBL" id="BAABIS010000001">
    <property type="protein sequence ID" value="GAA4836503.1"/>
    <property type="molecule type" value="Genomic_DNA"/>
</dbReference>
<feature type="transmembrane region" description="Helical" evidence="2">
    <location>
        <begin position="122"/>
        <end position="143"/>
    </location>
</feature>
<proteinExistence type="predicted"/>
<organism evidence="4 5">
    <name type="scientific">Kitasatospora terrestris</name>
    <dbReference type="NCBI Taxonomy" id="258051"/>
    <lineage>
        <taxon>Bacteria</taxon>
        <taxon>Bacillati</taxon>
        <taxon>Actinomycetota</taxon>
        <taxon>Actinomycetes</taxon>
        <taxon>Kitasatosporales</taxon>
        <taxon>Streptomycetaceae</taxon>
        <taxon>Kitasatospora</taxon>
    </lineage>
</organism>
<feature type="transmembrane region" description="Helical" evidence="2">
    <location>
        <begin position="155"/>
        <end position="171"/>
    </location>
</feature>
<comment type="caution">
    <text evidence="4">The sequence shown here is derived from an EMBL/GenBank/DDBJ whole genome shotgun (WGS) entry which is preliminary data.</text>
</comment>
<dbReference type="PANTHER" id="PTHR36834">
    <property type="entry name" value="MEMBRANE PROTEIN-RELATED"/>
    <property type="match status" value="1"/>
</dbReference>
<name>A0ABP9D9U7_9ACTN</name>
<feature type="compositionally biased region" description="Low complexity" evidence="1">
    <location>
        <begin position="37"/>
        <end position="49"/>
    </location>
</feature>
<evidence type="ECO:0000259" key="3">
    <source>
        <dbReference type="Pfam" id="PF04892"/>
    </source>
</evidence>
<feature type="region of interest" description="Disordered" evidence="1">
    <location>
        <begin position="1"/>
        <end position="55"/>
    </location>
</feature>
<keyword evidence="2" id="KW-0472">Membrane</keyword>
<reference evidence="5" key="1">
    <citation type="journal article" date="2019" name="Int. J. Syst. Evol. Microbiol.">
        <title>The Global Catalogue of Microorganisms (GCM) 10K type strain sequencing project: providing services to taxonomists for standard genome sequencing and annotation.</title>
        <authorList>
            <consortium name="The Broad Institute Genomics Platform"/>
            <consortium name="The Broad Institute Genome Sequencing Center for Infectious Disease"/>
            <person name="Wu L."/>
            <person name="Ma J."/>
        </authorList>
    </citation>
    <scope>NUCLEOTIDE SEQUENCE [LARGE SCALE GENOMIC DNA]</scope>
    <source>
        <strain evidence="5">JCM 13006</strain>
    </source>
</reference>
<accession>A0ABP9D9U7</accession>
<dbReference type="InterPro" id="IPR006976">
    <property type="entry name" value="VanZ-like"/>
</dbReference>
<evidence type="ECO:0000256" key="2">
    <source>
        <dbReference type="SAM" id="Phobius"/>
    </source>
</evidence>
<evidence type="ECO:0000313" key="5">
    <source>
        <dbReference type="Proteomes" id="UP001501752"/>
    </source>
</evidence>
<gene>
    <name evidence="4" type="ORF">GCM10023235_09260</name>
</gene>
<feature type="transmembrane region" description="Helical" evidence="2">
    <location>
        <begin position="183"/>
        <end position="201"/>
    </location>
</feature>
<dbReference type="PANTHER" id="PTHR36834:SF1">
    <property type="entry name" value="INTEGRAL MEMBRANE PROTEIN"/>
    <property type="match status" value="1"/>
</dbReference>
<sequence length="218" mass="23049">MGRSPRQAATAATNRTVRGARWRLAPGGRKKDKDAETPAAAPETATGRAAPDRRPITPRGVLTVAARSLARVVALLAFALCAAVVIRLTLTPSAASMRIAHTNLSPGTSIRLYLDRPSVRAALFQVGGNALVGAPFGVLLPVVSRRLRGPVRTTLAAALAVTVLETFQHFFVPGRSFDVDDIILASAGALVAYLLIGLAVSRRIHPRRPRRSAADTGR</sequence>
<feature type="domain" description="VanZ-like" evidence="3">
    <location>
        <begin position="78"/>
        <end position="197"/>
    </location>
</feature>
<keyword evidence="2" id="KW-1133">Transmembrane helix</keyword>
<dbReference type="Proteomes" id="UP001501752">
    <property type="component" value="Unassembled WGS sequence"/>
</dbReference>
<feature type="transmembrane region" description="Helical" evidence="2">
    <location>
        <begin position="69"/>
        <end position="90"/>
    </location>
</feature>
<keyword evidence="5" id="KW-1185">Reference proteome</keyword>
<dbReference type="InterPro" id="IPR053150">
    <property type="entry name" value="Teicoplanin_resist-assoc"/>
</dbReference>
<evidence type="ECO:0000313" key="4">
    <source>
        <dbReference type="EMBL" id="GAA4836503.1"/>
    </source>
</evidence>
<protein>
    <recommendedName>
        <fullName evidence="3">VanZ-like domain-containing protein</fullName>
    </recommendedName>
</protein>